<feature type="transmembrane region" description="Helical" evidence="5">
    <location>
        <begin position="374"/>
        <end position="400"/>
    </location>
</feature>
<dbReference type="PANTHER" id="PTHR46641">
    <property type="entry name" value="FMRFAMIDE RECEPTOR-RELATED"/>
    <property type="match status" value="1"/>
</dbReference>
<feature type="transmembrane region" description="Helical" evidence="5">
    <location>
        <begin position="64"/>
        <end position="93"/>
    </location>
</feature>
<dbReference type="Pfam" id="PF00001">
    <property type="entry name" value="7tm_1"/>
    <property type="match status" value="1"/>
</dbReference>
<evidence type="ECO:0000313" key="8">
    <source>
        <dbReference type="Proteomes" id="UP000663882"/>
    </source>
</evidence>
<feature type="transmembrane region" description="Helical" evidence="5">
    <location>
        <begin position="144"/>
        <end position="165"/>
    </location>
</feature>
<dbReference type="GO" id="GO:0016020">
    <property type="term" value="C:membrane"/>
    <property type="evidence" value="ECO:0007669"/>
    <property type="project" value="UniProtKB-SubCell"/>
</dbReference>
<reference evidence="7" key="1">
    <citation type="submission" date="2021-02" db="EMBL/GenBank/DDBJ databases">
        <authorList>
            <person name="Nowell W R."/>
        </authorList>
    </citation>
    <scope>NUCLEOTIDE SEQUENCE</scope>
</reference>
<dbReference type="GO" id="GO:0004930">
    <property type="term" value="F:G protein-coupled receptor activity"/>
    <property type="evidence" value="ECO:0007669"/>
    <property type="project" value="InterPro"/>
</dbReference>
<keyword evidence="4 5" id="KW-0472">Membrane</keyword>
<gene>
    <name evidence="7" type="ORF">RFH988_LOCUS12300</name>
</gene>
<accession>A0A814E0X0</accession>
<feature type="transmembrane region" description="Helical" evidence="5">
    <location>
        <begin position="412"/>
        <end position="434"/>
    </location>
</feature>
<dbReference type="InterPro" id="IPR052954">
    <property type="entry name" value="GPCR-Ligand_Int"/>
</dbReference>
<organism evidence="7 8">
    <name type="scientific">Rotaria sordida</name>
    <dbReference type="NCBI Taxonomy" id="392033"/>
    <lineage>
        <taxon>Eukaryota</taxon>
        <taxon>Metazoa</taxon>
        <taxon>Spiralia</taxon>
        <taxon>Gnathifera</taxon>
        <taxon>Rotifera</taxon>
        <taxon>Eurotatoria</taxon>
        <taxon>Bdelloidea</taxon>
        <taxon>Philodinida</taxon>
        <taxon>Philodinidae</taxon>
        <taxon>Rotaria</taxon>
    </lineage>
</organism>
<keyword evidence="2 5" id="KW-0812">Transmembrane</keyword>
<evidence type="ECO:0000313" key="7">
    <source>
        <dbReference type="EMBL" id="CAF0964553.1"/>
    </source>
</evidence>
<proteinExistence type="predicted"/>
<sequence>MNTTNNNTIVALNNTIDTTNWLLHSSLWSLRIVCPLFLVLSPIFNWACIRIFQSRIYARSSTKWYFIFIAIFDTIYVVVTAPLLFLITFQIYILNWNVFLCKSMLFFNYLSCQISAGLLACLSIDRLIATSCLSLYRLNCTTNLSRIVCLIVIVVFSIVNSHYLIGYTIDSHGYCSIRHYKWYEAIYSRLNVVYLLSYSIIPFTIIAICNLFIVLTVCHNKTNMKKKYDSKKQIILPNIPHEQNSTSRDVPKICEKPTKVLKFQTCSTTNNTINDNKHEIFVSIKDEKVINNLLDSNVAWQSHRIDHLSDKLLLNDKEPPISIETLSTSTENKQSHIPLQGEKSLLTSYSVLSSPSSSPSTNSQKMGVQLQITISLLVISISFIFCTLPNCISTIMIQTYTNDESVRKFWQAMNYFSVVPLLTTHSVNLIFYYLSSNMFRERFKEYYFKKKT</sequence>
<dbReference type="SUPFAM" id="SSF81321">
    <property type="entry name" value="Family A G protein-coupled receptor-like"/>
    <property type="match status" value="1"/>
</dbReference>
<dbReference type="InterPro" id="IPR017452">
    <property type="entry name" value="GPCR_Rhodpsn_7TM"/>
</dbReference>
<comment type="subcellular location">
    <subcellularLocation>
        <location evidence="1">Membrane</location>
    </subcellularLocation>
</comment>
<name>A0A814E0X0_9BILA</name>
<feature type="transmembrane region" description="Helical" evidence="5">
    <location>
        <begin position="28"/>
        <end position="52"/>
    </location>
</feature>
<dbReference type="Gene3D" id="1.20.1070.10">
    <property type="entry name" value="Rhodopsin 7-helix transmembrane proteins"/>
    <property type="match status" value="2"/>
</dbReference>
<dbReference type="InterPro" id="IPR000276">
    <property type="entry name" value="GPCR_Rhodpsn"/>
</dbReference>
<evidence type="ECO:0000256" key="3">
    <source>
        <dbReference type="ARBA" id="ARBA00022989"/>
    </source>
</evidence>
<evidence type="ECO:0000256" key="5">
    <source>
        <dbReference type="SAM" id="Phobius"/>
    </source>
</evidence>
<evidence type="ECO:0000256" key="4">
    <source>
        <dbReference type="ARBA" id="ARBA00023136"/>
    </source>
</evidence>
<dbReference type="PANTHER" id="PTHR46641:SF25">
    <property type="entry name" value="CNMAMIDE RECEPTOR-RELATED"/>
    <property type="match status" value="1"/>
</dbReference>
<dbReference type="OrthoDB" id="10028321at2759"/>
<keyword evidence="3 5" id="KW-1133">Transmembrane helix</keyword>
<feature type="transmembrane region" description="Helical" evidence="5">
    <location>
        <begin position="105"/>
        <end position="124"/>
    </location>
</feature>
<dbReference type="Proteomes" id="UP000663882">
    <property type="component" value="Unassembled WGS sequence"/>
</dbReference>
<feature type="transmembrane region" description="Helical" evidence="5">
    <location>
        <begin position="192"/>
        <end position="218"/>
    </location>
</feature>
<dbReference type="AlphaFoldDB" id="A0A814E0X0"/>
<evidence type="ECO:0000259" key="6">
    <source>
        <dbReference type="PROSITE" id="PS50262"/>
    </source>
</evidence>
<dbReference type="EMBL" id="CAJNOO010000509">
    <property type="protein sequence ID" value="CAF0964553.1"/>
    <property type="molecule type" value="Genomic_DNA"/>
</dbReference>
<dbReference type="PROSITE" id="PS50262">
    <property type="entry name" value="G_PROTEIN_RECEP_F1_2"/>
    <property type="match status" value="1"/>
</dbReference>
<dbReference type="PRINTS" id="PR00237">
    <property type="entry name" value="GPCRRHODOPSN"/>
</dbReference>
<protein>
    <recommendedName>
        <fullName evidence="6">G-protein coupled receptors family 1 profile domain-containing protein</fullName>
    </recommendedName>
</protein>
<evidence type="ECO:0000256" key="2">
    <source>
        <dbReference type="ARBA" id="ARBA00022692"/>
    </source>
</evidence>
<feature type="domain" description="G-protein coupled receptors family 1 profile" evidence="6">
    <location>
        <begin position="44"/>
        <end position="432"/>
    </location>
</feature>
<evidence type="ECO:0000256" key="1">
    <source>
        <dbReference type="ARBA" id="ARBA00004370"/>
    </source>
</evidence>
<comment type="caution">
    <text evidence="7">The sequence shown here is derived from an EMBL/GenBank/DDBJ whole genome shotgun (WGS) entry which is preliminary data.</text>
</comment>